<evidence type="ECO:0000256" key="1">
    <source>
        <dbReference type="ARBA" id="ARBA00010211"/>
    </source>
</evidence>
<gene>
    <name evidence="4" type="ORF">FYC77_19275</name>
</gene>
<dbReference type="InterPro" id="IPR036663">
    <property type="entry name" value="Fumarylacetoacetase_C_sf"/>
</dbReference>
<reference evidence="4 5" key="1">
    <citation type="submission" date="2019-08" db="EMBL/GenBank/DDBJ databases">
        <title>Archaea genome.</title>
        <authorList>
            <person name="Kajale S."/>
            <person name="Shouche Y."/>
            <person name="Deshpande N."/>
            <person name="Sharma A."/>
        </authorList>
    </citation>
    <scope>NUCLEOTIDE SEQUENCE [LARGE SCALE GENOMIC DNA]</scope>
    <source>
        <strain evidence="4 5">ESP3B_9</strain>
    </source>
</reference>
<dbReference type="Proteomes" id="UP000324104">
    <property type="component" value="Unassembled WGS sequence"/>
</dbReference>
<dbReference type="GO" id="GO:0046872">
    <property type="term" value="F:metal ion binding"/>
    <property type="evidence" value="ECO:0007669"/>
    <property type="project" value="UniProtKB-KW"/>
</dbReference>
<evidence type="ECO:0000313" key="5">
    <source>
        <dbReference type="Proteomes" id="UP000324104"/>
    </source>
</evidence>
<dbReference type="InterPro" id="IPR011234">
    <property type="entry name" value="Fumarylacetoacetase-like_C"/>
</dbReference>
<comment type="caution">
    <text evidence="4">The sequence shown here is derived from an EMBL/GenBank/DDBJ whole genome shotgun (WGS) entry which is preliminary data.</text>
</comment>
<evidence type="ECO:0000313" key="4">
    <source>
        <dbReference type="EMBL" id="TYT60360.1"/>
    </source>
</evidence>
<dbReference type="Pfam" id="PF01557">
    <property type="entry name" value="FAA_hydrolase"/>
    <property type="match status" value="1"/>
</dbReference>
<evidence type="ECO:0000256" key="2">
    <source>
        <dbReference type="ARBA" id="ARBA00022723"/>
    </source>
</evidence>
<dbReference type="GO" id="GO:0016787">
    <property type="term" value="F:hydrolase activity"/>
    <property type="evidence" value="ECO:0007669"/>
    <property type="project" value="UniProtKB-KW"/>
</dbReference>
<dbReference type="RefSeq" id="WP_149083118.1">
    <property type="nucleotide sequence ID" value="NZ_VTAW01000048.1"/>
</dbReference>
<organism evidence="4 5">
    <name type="scientific">Natrialba swarupiae</name>
    <dbReference type="NCBI Taxonomy" id="2448032"/>
    <lineage>
        <taxon>Archaea</taxon>
        <taxon>Methanobacteriati</taxon>
        <taxon>Methanobacteriota</taxon>
        <taxon>Stenosarchaea group</taxon>
        <taxon>Halobacteria</taxon>
        <taxon>Halobacteriales</taxon>
        <taxon>Natrialbaceae</taxon>
        <taxon>Natrialba</taxon>
    </lineage>
</organism>
<dbReference type="EMBL" id="VTAW01000048">
    <property type="protein sequence ID" value="TYT60360.1"/>
    <property type="molecule type" value="Genomic_DNA"/>
</dbReference>
<protein>
    <submittedName>
        <fullName evidence="4">Fumarylacetoacetate hydrolase</fullName>
    </submittedName>
</protein>
<accession>A0A5D5ALN1</accession>
<evidence type="ECO:0000259" key="3">
    <source>
        <dbReference type="Pfam" id="PF01557"/>
    </source>
</evidence>
<feature type="domain" description="Fumarylacetoacetase-like C-terminal" evidence="3">
    <location>
        <begin position="83"/>
        <end position="288"/>
    </location>
</feature>
<dbReference type="PANTHER" id="PTHR42796">
    <property type="entry name" value="FUMARYLACETOACETATE HYDROLASE DOMAIN-CONTAINING PROTEIN 2A-RELATED"/>
    <property type="match status" value="1"/>
</dbReference>
<comment type="similarity">
    <text evidence="1">Belongs to the FAH family.</text>
</comment>
<proteinExistence type="inferred from homology"/>
<keyword evidence="4" id="KW-0378">Hydrolase</keyword>
<dbReference type="PANTHER" id="PTHR42796:SF7">
    <property type="entry name" value="2-DEHYDRO-3-DEOXY-D-ARABINONATE DEHYDRATASE"/>
    <property type="match status" value="1"/>
</dbReference>
<name>A0A5D5ALN1_9EURY</name>
<keyword evidence="2" id="KW-0479">Metal-binding</keyword>
<dbReference type="SUPFAM" id="SSF56529">
    <property type="entry name" value="FAH"/>
    <property type="match status" value="1"/>
</dbReference>
<dbReference type="GO" id="GO:0044281">
    <property type="term" value="P:small molecule metabolic process"/>
    <property type="evidence" value="ECO:0007669"/>
    <property type="project" value="UniProtKB-ARBA"/>
</dbReference>
<keyword evidence="5" id="KW-1185">Reference proteome</keyword>
<dbReference type="Gene3D" id="3.90.850.10">
    <property type="entry name" value="Fumarylacetoacetase-like, C-terminal domain"/>
    <property type="match status" value="1"/>
</dbReference>
<dbReference type="AlphaFoldDB" id="A0A5D5ALN1"/>
<sequence length="290" mass="31906">MRYYQLYGDGRPRLAVETSETVYDLTTTNSRLRTFEDLLSAVSIVDCPIDAVAEQLLDDAAEIEIHPTENEALAAPVSSGEIWAAGVTYRISEEARQTESSMPDMYIDVYESDRPEIFFKATPSRTVGPAEQVGIRADSDWDVPEPELGVVLSGDEIIGYTVGNDMSSRSIEGSNPLYLPQAKVYDRCCAVGPCVRSASSIEDPHDLEIWMTISRNQEVLYNETTSTSKMVRSVDELVDYYTKHNIVSNVSVLLTGTSLVPDDGFTLHEGDLVEMGIEGIGTLSNTVVEV</sequence>
<dbReference type="InterPro" id="IPR051121">
    <property type="entry name" value="FAH"/>
</dbReference>